<dbReference type="InterPro" id="IPR011333">
    <property type="entry name" value="SKP1/BTB/POZ_sf"/>
</dbReference>
<evidence type="ECO:0000256" key="1">
    <source>
        <dbReference type="SAM" id="MobiDB-lite"/>
    </source>
</evidence>
<organism evidence="3 4">
    <name type="scientific">Botrytis elliptica</name>
    <dbReference type="NCBI Taxonomy" id="278938"/>
    <lineage>
        <taxon>Eukaryota</taxon>
        <taxon>Fungi</taxon>
        <taxon>Dikarya</taxon>
        <taxon>Ascomycota</taxon>
        <taxon>Pezizomycotina</taxon>
        <taxon>Leotiomycetes</taxon>
        <taxon>Helotiales</taxon>
        <taxon>Sclerotiniaceae</taxon>
        <taxon>Botrytis</taxon>
    </lineage>
</organism>
<evidence type="ECO:0000313" key="4">
    <source>
        <dbReference type="Proteomes" id="UP000297229"/>
    </source>
</evidence>
<dbReference type="EMBL" id="PQXM01000552">
    <property type="protein sequence ID" value="TGO71595.1"/>
    <property type="molecule type" value="Genomic_DNA"/>
</dbReference>
<dbReference type="SUPFAM" id="SSF54695">
    <property type="entry name" value="POZ domain"/>
    <property type="match status" value="1"/>
</dbReference>
<feature type="domain" description="BTB" evidence="2">
    <location>
        <begin position="144"/>
        <end position="205"/>
    </location>
</feature>
<sequence length="345" mass="38056">MKSEASSEIKQEATDGTVDLRPVHVPRGSCSMIASSSSSATTSATTSGVKRKASPDMSDDIWAVTPRKNHLHVATTGTPSTIRSRDSEFFSDLSDNCIATSDTSGERIERCNSYAVNIGDSRVNVPSSRQRPTVELYMKMVVGPKVNIVVGPEKKSFELPKDLLAYYSPVFDRSFNGNFIEGQTQTMELPEDTVKDFEVLVEYVFHHGVGDKLSILKHGRHAAEHCISFLKYADKYDLGDVSTLVYDALRTALIEGGASAFEPSFIEVVFSLTEDGNCLRALMADAALSFQGDTLGKSPNFFVINFEKQEAEVEGFKSALYRQLKKSVSSGYWVPFYSNKLKKFV</sequence>
<dbReference type="PANTHER" id="PTHR47843">
    <property type="entry name" value="BTB DOMAIN-CONTAINING PROTEIN-RELATED"/>
    <property type="match status" value="1"/>
</dbReference>
<evidence type="ECO:0000259" key="2">
    <source>
        <dbReference type="PROSITE" id="PS50097"/>
    </source>
</evidence>
<accession>A0A4Z1JD26</accession>
<proteinExistence type="predicted"/>
<dbReference type="Pfam" id="PF00651">
    <property type="entry name" value="BTB"/>
    <property type="match status" value="1"/>
</dbReference>
<comment type="caution">
    <text evidence="3">The sequence shown here is derived from an EMBL/GenBank/DDBJ whole genome shotgun (WGS) entry which is preliminary data.</text>
</comment>
<feature type="compositionally biased region" description="Basic and acidic residues" evidence="1">
    <location>
        <begin position="1"/>
        <end position="13"/>
    </location>
</feature>
<feature type="region of interest" description="Disordered" evidence="1">
    <location>
        <begin position="1"/>
        <end position="55"/>
    </location>
</feature>
<dbReference type="Gene3D" id="3.30.710.10">
    <property type="entry name" value="Potassium Channel Kv1.1, Chain A"/>
    <property type="match status" value="1"/>
</dbReference>
<protein>
    <recommendedName>
        <fullName evidence="2">BTB domain-containing protein</fullName>
    </recommendedName>
</protein>
<dbReference type="STRING" id="278938.A0A4Z1JD26"/>
<evidence type="ECO:0000313" key="3">
    <source>
        <dbReference type="EMBL" id="TGO71595.1"/>
    </source>
</evidence>
<gene>
    <name evidence="3" type="ORF">BELL_0554g00070</name>
</gene>
<dbReference type="PANTHER" id="PTHR47843:SF3">
    <property type="entry name" value="BTB DOMAIN-CONTAINING PROTEIN"/>
    <property type="match status" value="1"/>
</dbReference>
<keyword evidence="4" id="KW-1185">Reference proteome</keyword>
<dbReference type="AlphaFoldDB" id="A0A4Z1JD26"/>
<feature type="compositionally biased region" description="Low complexity" evidence="1">
    <location>
        <begin position="34"/>
        <end position="47"/>
    </location>
</feature>
<reference evidence="3 4" key="1">
    <citation type="submission" date="2017-12" db="EMBL/GenBank/DDBJ databases">
        <title>Comparative genomics of Botrytis spp.</title>
        <authorList>
            <person name="Valero-Jimenez C.A."/>
            <person name="Tapia P."/>
            <person name="Veloso J."/>
            <person name="Silva-Moreno E."/>
            <person name="Staats M."/>
            <person name="Valdes J.H."/>
            <person name="Van Kan J.A.L."/>
        </authorList>
    </citation>
    <scope>NUCLEOTIDE SEQUENCE [LARGE SCALE GENOMIC DNA]</scope>
    <source>
        <strain evidence="3 4">Be9601</strain>
    </source>
</reference>
<dbReference type="Proteomes" id="UP000297229">
    <property type="component" value="Unassembled WGS sequence"/>
</dbReference>
<dbReference type="InterPro" id="IPR000210">
    <property type="entry name" value="BTB/POZ_dom"/>
</dbReference>
<name>A0A4Z1JD26_9HELO</name>
<dbReference type="PROSITE" id="PS50097">
    <property type="entry name" value="BTB"/>
    <property type="match status" value="1"/>
</dbReference>